<organism evidence="1 2">
    <name type="scientific">Hydrogenimonas cancrithermarum</name>
    <dbReference type="NCBI Taxonomy" id="2993563"/>
    <lineage>
        <taxon>Bacteria</taxon>
        <taxon>Pseudomonadati</taxon>
        <taxon>Campylobacterota</taxon>
        <taxon>Epsilonproteobacteria</taxon>
        <taxon>Campylobacterales</taxon>
        <taxon>Hydrogenimonadaceae</taxon>
        <taxon>Hydrogenimonas</taxon>
    </lineage>
</organism>
<proteinExistence type="predicted"/>
<gene>
    <name evidence="1" type="ORF">HCR_10190</name>
</gene>
<keyword evidence="2" id="KW-1185">Reference proteome</keyword>
<dbReference type="EMBL" id="AP027370">
    <property type="protein sequence ID" value="BDY12707.1"/>
    <property type="molecule type" value="Genomic_DNA"/>
</dbReference>
<accession>A0ABM8FK58</accession>
<dbReference type="Proteomes" id="UP001321445">
    <property type="component" value="Chromosome"/>
</dbReference>
<reference evidence="1 2" key="1">
    <citation type="submission" date="2023-03" db="EMBL/GenBank/DDBJ databases">
        <title>Description of Hydrogenimonas sp. ISO32.</title>
        <authorList>
            <person name="Mino S."/>
            <person name="Fukazawa S."/>
            <person name="Sawabe T."/>
        </authorList>
    </citation>
    <scope>NUCLEOTIDE SEQUENCE [LARGE SCALE GENOMIC DNA]</scope>
    <source>
        <strain evidence="1 2">ISO32</strain>
    </source>
</reference>
<evidence type="ECO:0000313" key="2">
    <source>
        <dbReference type="Proteomes" id="UP001321445"/>
    </source>
</evidence>
<name>A0ABM8FK58_9BACT</name>
<dbReference type="RefSeq" id="WP_286337889.1">
    <property type="nucleotide sequence ID" value="NZ_AP027370.1"/>
</dbReference>
<evidence type="ECO:0000313" key="1">
    <source>
        <dbReference type="EMBL" id="BDY12707.1"/>
    </source>
</evidence>
<protein>
    <submittedName>
        <fullName evidence="1">Uncharacterized protein</fullName>
    </submittedName>
</protein>
<sequence>MQSSRMVYALLALLLLAGMAIFAWTNPSYEKAFEAKWHYLMGEYDEAYTLAKEAYELDRYNRMAFTVMTQTEVAKRFIDYIREGEAYLRQIETIADHPPISDADRMRIKLMCEVMMERYEKLAPTKLTEKELVERARDMYEKFQNLYRSLFQRHP</sequence>